<sequence length="1199" mass="124674">MEGASGAAAASRARGMAPLGLQLPGLGGRGRCDRTLLVQAVDQDRDVYEQCRKLVSHDGYVYDNALGTDASNHVYTAARAGLLHIAGLQPSSDPGSTKEQRDEVLCGSLKDSAGNPVQRAWANATLVLMLLLIREPRPTLPPYGSLGHIGDILEATLCICPPYNNARLSVRDSFGRVRNLGDVDFRRLVGRLETFIKACSRLVTVAHRRPDVGGAHPSATWKEASADDFPLVPALQALGILATPAGLSSLQAEPGFVVCTGCRFRWNFRRNAKCWLRGIGLELAPSKPSPRVGVWADDGGGGSQPALRGGGSGGPPKNGAKGGKGGKGRGGASRGGGGGAASRGGGGGAGGRGGGAFPKAPWSAPPESELEALLACGDPAIAARLQEAVRDARGCVAPAVAPAPKPLEQRLQSATAKRIHLQRQLDEAADALVAAEDHLALCRGWRDEAAVNLAEAKEEENALLRQRAQAAGVVGAQPDGARQLTFNFDAESFENFAELEEEAQATLRRLCDEGLQIMQGAQATFERNCQEHQQRIKRQIEEEVAKKRKRTEEGPAAAVAAGTPVRGAAAPPQPAGQVAPSGGMHAYLAANVEADAGEGLPFTGPLLRQGRRSDDARHGSKFKRGDLMEVELFGNRLVGQLAKAGAVMRAIADEEARLLQGCQARTRLAARFAAEFEVQDTESGLRDLTPYIAAELDGEADPLFAAAAEPAPGTGGFSPPKSQSQGRGQFGKKHDVEVRAAGIAELDALVRQAPRDAEHVALYGDGNVKEIDAELCGGYAEAQASAADGGPHLATAAALAAVAAAGASCSRPSPMRRRPASAESPADALRRVAQRRAQVQPRRREARQGRGAEGQALVATPVPAQRLPAAAQPPPPAAGAGSQAAAPPSAAATRRLAAAAPWEEAAEPRRPRPGLEGARGAHGFADAAAARERGRAATAAAARAGRAGELGLGPLRIQPRGPADAAEGSLCLRSRGLAACVQEAPRPAAGGGEGSWHSPAILVPLAHMAGGACAPAEPGAPAAHVALVVGVDWDPEEILAAAGVRPPPPLVGTRQFMEEAAGNARVNSESVEQRLREAERRLEDNVAAAKRSVYHAASLGLEEAERAKRSLRAALADARSRSESLRQCFKEQGAPSPPRSAAGRAAPDGRGEAGQAEPRTAQAWSARGVEELLCAPDLAAEGWVCLQGPHGQQCWHHRS</sequence>
<dbReference type="EMBL" id="CAUYUJ010016449">
    <property type="protein sequence ID" value="CAK0865424.1"/>
    <property type="molecule type" value="Genomic_DNA"/>
</dbReference>
<feature type="compositionally biased region" description="Gly residues" evidence="2">
    <location>
        <begin position="298"/>
        <end position="356"/>
    </location>
</feature>
<feature type="coiled-coil region" evidence="1">
    <location>
        <begin position="411"/>
        <end position="466"/>
    </location>
</feature>
<gene>
    <name evidence="3" type="ORF">PCOR1329_LOCUS52948</name>
</gene>
<feature type="compositionally biased region" description="Low complexity" evidence="2">
    <location>
        <begin position="878"/>
        <end position="903"/>
    </location>
</feature>
<feature type="coiled-coil region" evidence="1">
    <location>
        <begin position="1061"/>
        <end position="1121"/>
    </location>
</feature>
<evidence type="ECO:0000256" key="1">
    <source>
        <dbReference type="SAM" id="Coils"/>
    </source>
</evidence>
<feature type="compositionally biased region" description="Low complexity" evidence="2">
    <location>
        <begin position="554"/>
        <end position="578"/>
    </location>
</feature>
<feature type="compositionally biased region" description="Low complexity" evidence="2">
    <location>
        <begin position="1139"/>
        <end position="1148"/>
    </location>
</feature>
<feature type="region of interest" description="Disordered" evidence="2">
    <location>
        <begin position="287"/>
        <end position="364"/>
    </location>
</feature>
<organism evidence="3 4">
    <name type="scientific">Prorocentrum cordatum</name>
    <dbReference type="NCBI Taxonomy" id="2364126"/>
    <lineage>
        <taxon>Eukaryota</taxon>
        <taxon>Sar</taxon>
        <taxon>Alveolata</taxon>
        <taxon>Dinophyceae</taxon>
        <taxon>Prorocentrales</taxon>
        <taxon>Prorocentraceae</taxon>
        <taxon>Prorocentrum</taxon>
    </lineage>
</organism>
<comment type="caution">
    <text evidence="3">The sequence shown here is derived from an EMBL/GenBank/DDBJ whole genome shotgun (WGS) entry which is preliminary data.</text>
</comment>
<dbReference type="Proteomes" id="UP001189429">
    <property type="component" value="Unassembled WGS sequence"/>
</dbReference>
<proteinExistence type="predicted"/>
<feature type="region of interest" description="Disordered" evidence="2">
    <location>
        <begin position="808"/>
        <end position="920"/>
    </location>
</feature>
<name>A0ABN9UYQ7_9DINO</name>
<evidence type="ECO:0000313" key="3">
    <source>
        <dbReference type="EMBL" id="CAK0865424.1"/>
    </source>
</evidence>
<feature type="region of interest" description="Disordered" evidence="2">
    <location>
        <begin position="1124"/>
        <end position="1162"/>
    </location>
</feature>
<evidence type="ECO:0000313" key="4">
    <source>
        <dbReference type="Proteomes" id="UP001189429"/>
    </source>
</evidence>
<evidence type="ECO:0000256" key="2">
    <source>
        <dbReference type="SAM" id="MobiDB-lite"/>
    </source>
</evidence>
<keyword evidence="4" id="KW-1185">Reference proteome</keyword>
<feature type="non-terminal residue" evidence="3">
    <location>
        <position position="1199"/>
    </location>
</feature>
<reference evidence="3" key="1">
    <citation type="submission" date="2023-10" db="EMBL/GenBank/DDBJ databases">
        <authorList>
            <person name="Chen Y."/>
            <person name="Shah S."/>
            <person name="Dougan E. K."/>
            <person name="Thang M."/>
            <person name="Chan C."/>
        </authorList>
    </citation>
    <scope>NUCLEOTIDE SEQUENCE [LARGE SCALE GENOMIC DNA]</scope>
</reference>
<keyword evidence="1" id="KW-0175">Coiled coil</keyword>
<feature type="region of interest" description="Disordered" evidence="2">
    <location>
        <begin position="545"/>
        <end position="578"/>
    </location>
</feature>
<protein>
    <submittedName>
        <fullName evidence="3">Uncharacterized protein</fullName>
    </submittedName>
</protein>
<accession>A0ABN9UYQ7</accession>